<dbReference type="Gene3D" id="3.40.630.10">
    <property type="entry name" value="Zn peptidases"/>
    <property type="match status" value="1"/>
</dbReference>
<evidence type="ECO:0000313" key="12">
    <source>
        <dbReference type="Proteomes" id="UP001302429"/>
    </source>
</evidence>
<comment type="similarity">
    <text evidence="2">Belongs to the peptidase M20A family. ArgE subfamily.</text>
</comment>
<evidence type="ECO:0000256" key="3">
    <source>
        <dbReference type="ARBA" id="ARBA00022490"/>
    </source>
</evidence>
<evidence type="ECO:0000256" key="1">
    <source>
        <dbReference type="ARBA" id="ARBA00001947"/>
    </source>
</evidence>
<dbReference type="SUPFAM" id="SSF55031">
    <property type="entry name" value="Bacterial exopeptidase dimerisation domain"/>
    <property type="match status" value="1"/>
</dbReference>
<proteinExistence type="inferred from homology"/>
<keyword evidence="6" id="KW-0479">Metal-binding</keyword>
<keyword evidence="4" id="KW-0055">Arginine biosynthesis</keyword>
<dbReference type="AlphaFoldDB" id="A0AA97F885"/>
<evidence type="ECO:0000313" key="11">
    <source>
        <dbReference type="EMBL" id="WOE74862.1"/>
    </source>
</evidence>
<dbReference type="GO" id="GO:0008777">
    <property type="term" value="F:acetylornithine deacetylase activity"/>
    <property type="evidence" value="ECO:0007669"/>
    <property type="project" value="UniProtKB-EC"/>
</dbReference>
<dbReference type="Pfam" id="PF01546">
    <property type="entry name" value="Peptidase_M20"/>
    <property type="match status" value="1"/>
</dbReference>
<dbReference type="Pfam" id="PF07687">
    <property type="entry name" value="M20_dimer"/>
    <property type="match status" value="1"/>
</dbReference>
<dbReference type="InterPro" id="IPR002933">
    <property type="entry name" value="Peptidase_M20"/>
</dbReference>
<comment type="cofactor">
    <cofactor evidence="1">
        <name>Zn(2+)</name>
        <dbReference type="ChEBI" id="CHEBI:29105"/>
    </cofactor>
</comment>
<dbReference type="Gene3D" id="3.30.70.360">
    <property type="match status" value="1"/>
</dbReference>
<keyword evidence="7 11" id="KW-0378">Hydrolase</keyword>
<dbReference type="GO" id="GO:0006526">
    <property type="term" value="P:L-arginine biosynthetic process"/>
    <property type="evidence" value="ECO:0007669"/>
    <property type="project" value="UniProtKB-KW"/>
</dbReference>
<keyword evidence="8" id="KW-0862">Zinc</keyword>
<evidence type="ECO:0000256" key="6">
    <source>
        <dbReference type="ARBA" id="ARBA00022723"/>
    </source>
</evidence>
<keyword evidence="3" id="KW-0963">Cytoplasm</keyword>
<dbReference type="KEGG" id="acoa:RB602_13615"/>
<name>A0AA97F885_9SPHN</name>
<dbReference type="NCBIfam" id="TIGR01892">
    <property type="entry name" value="AcOrn-deacetyl"/>
    <property type="match status" value="1"/>
</dbReference>
<organism evidence="11 12">
    <name type="scientific">Alterisphingorhabdus coralli</name>
    <dbReference type="NCBI Taxonomy" id="3071408"/>
    <lineage>
        <taxon>Bacteria</taxon>
        <taxon>Pseudomonadati</taxon>
        <taxon>Pseudomonadota</taxon>
        <taxon>Alphaproteobacteria</taxon>
        <taxon>Sphingomonadales</taxon>
        <taxon>Sphingomonadaceae</taxon>
        <taxon>Alterisphingorhabdus (ex Yan et al. 2024)</taxon>
    </lineage>
</organism>
<evidence type="ECO:0000256" key="5">
    <source>
        <dbReference type="ARBA" id="ARBA00022605"/>
    </source>
</evidence>
<keyword evidence="5" id="KW-0028">Amino-acid biosynthesis</keyword>
<dbReference type="PANTHER" id="PTHR43808">
    <property type="entry name" value="ACETYLORNITHINE DEACETYLASE"/>
    <property type="match status" value="1"/>
</dbReference>
<dbReference type="InterPro" id="IPR036264">
    <property type="entry name" value="Bact_exopeptidase_dim_dom"/>
</dbReference>
<dbReference type="Proteomes" id="UP001302429">
    <property type="component" value="Chromosome"/>
</dbReference>
<accession>A0AA97F885</accession>
<feature type="domain" description="Peptidase M20 dimerisation" evidence="10">
    <location>
        <begin position="183"/>
        <end position="288"/>
    </location>
</feature>
<evidence type="ECO:0000256" key="8">
    <source>
        <dbReference type="ARBA" id="ARBA00022833"/>
    </source>
</evidence>
<evidence type="ECO:0000256" key="2">
    <source>
        <dbReference type="ARBA" id="ARBA00005691"/>
    </source>
</evidence>
<dbReference type="NCBIfam" id="NF005710">
    <property type="entry name" value="PRK07522.1"/>
    <property type="match status" value="1"/>
</dbReference>
<reference evidence="11 12" key="1">
    <citation type="submission" date="2023-10" db="EMBL/GenBank/DDBJ databases">
        <title>Complete genome sequence of a Sphingomonadaceae bacterium.</title>
        <authorList>
            <person name="Yan C."/>
        </authorList>
    </citation>
    <scope>NUCLEOTIDE SEQUENCE [LARGE SCALE GENOMIC DNA]</scope>
    <source>
        <strain evidence="11 12">SCSIO 66989</strain>
    </source>
</reference>
<dbReference type="CDD" id="cd03894">
    <property type="entry name" value="M20_ArgE"/>
    <property type="match status" value="1"/>
</dbReference>
<keyword evidence="12" id="KW-1185">Reference proteome</keyword>
<dbReference type="InterPro" id="IPR011650">
    <property type="entry name" value="Peptidase_M20_dimer"/>
</dbReference>
<keyword evidence="9" id="KW-0170">Cobalt</keyword>
<dbReference type="RefSeq" id="WP_317081261.1">
    <property type="nucleotide sequence ID" value="NZ_CP136594.1"/>
</dbReference>
<dbReference type="EMBL" id="CP136594">
    <property type="protein sequence ID" value="WOE74862.1"/>
    <property type="molecule type" value="Genomic_DNA"/>
</dbReference>
<dbReference type="EC" id="3.5.1.16" evidence="11"/>
<gene>
    <name evidence="11" type="primary">argE</name>
    <name evidence="11" type="ORF">RB602_13615</name>
</gene>
<protein>
    <submittedName>
        <fullName evidence="11">Acetylornithine deacetylase</fullName>
        <ecNumber evidence="11">3.5.1.16</ecNumber>
    </submittedName>
</protein>
<evidence type="ECO:0000259" key="10">
    <source>
        <dbReference type="Pfam" id="PF07687"/>
    </source>
</evidence>
<dbReference type="GO" id="GO:0046872">
    <property type="term" value="F:metal ion binding"/>
    <property type="evidence" value="ECO:0007669"/>
    <property type="project" value="UniProtKB-KW"/>
</dbReference>
<sequence length="400" mass="41800">MTSSPLLTSALEILEKLISFDTTSRGSNLELIAWVEDYLAQHGVSASRVANTPGEDGVKKANLFATIGPEVPGGVILSGHSDVVPVDGQPWTSDPWTMTPREVEGEDRLYGRGTADMKGFLALALATVPLFVKGSKPVHLAISYDEEVGCQGAPAMIARLAETIAPPLCAIIGEPSLMQPISGHKGINVYEVHVTGKEAHSSLPHLGVSATMVAVDLMAELRELALALEGNPPAGSGFVPPHATLTIGTIQGGTAANILARECRFTFDLRCPPGITAEEVLVPFRADIARADAAIGAQCSEGGVTLTQIANAPPLAPTEHNPAETLARSLSPAVKPGDNSPAGQVSYAAEAGQFQQAGFPTIICGPGSIEQAHQPDEWIAVEQMAQGVMFMERLAAELGK</sequence>
<dbReference type="SUPFAM" id="SSF53187">
    <property type="entry name" value="Zn-dependent exopeptidases"/>
    <property type="match status" value="1"/>
</dbReference>
<evidence type="ECO:0000256" key="4">
    <source>
        <dbReference type="ARBA" id="ARBA00022571"/>
    </source>
</evidence>
<evidence type="ECO:0000256" key="9">
    <source>
        <dbReference type="ARBA" id="ARBA00023285"/>
    </source>
</evidence>
<evidence type="ECO:0000256" key="7">
    <source>
        <dbReference type="ARBA" id="ARBA00022801"/>
    </source>
</evidence>
<dbReference type="PANTHER" id="PTHR43808:SF31">
    <property type="entry name" value="N-ACETYL-L-CITRULLINE DEACETYLASE"/>
    <property type="match status" value="1"/>
</dbReference>
<dbReference type="InterPro" id="IPR001261">
    <property type="entry name" value="ArgE/DapE_CS"/>
</dbReference>
<dbReference type="InterPro" id="IPR010169">
    <property type="entry name" value="AcOrn-deacetyl"/>
</dbReference>
<dbReference type="PROSITE" id="PS00759">
    <property type="entry name" value="ARGE_DAPE_CPG2_2"/>
    <property type="match status" value="1"/>
</dbReference>
<dbReference type="InterPro" id="IPR050072">
    <property type="entry name" value="Peptidase_M20A"/>
</dbReference>